<dbReference type="AlphaFoldDB" id="A0A8I3A464"/>
<comment type="caution">
    <text evidence="2">The sequence shown here is derived from an EMBL/GenBank/DDBJ whole genome shotgun (WGS) entry which is preliminary data.</text>
</comment>
<sequence>MILASDSGGIVLIGGFTSGGCVNRNAPNVDHTRMEVMGLMVTTSGLNSCPHMPLGKLLLHLQVSSQDLSHQMYVSSLLLPFADNSHRYIVGGLGPHLSRHASMLPRPVSKNLRSLVD</sequence>
<dbReference type="OrthoDB" id="2019572at2759"/>
<protein>
    <submittedName>
        <fullName evidence="2">Uncharacterized protein</fullName>
    </submittedName>
</protein>
<name>A0A8I3A464_9AGAM</name>
<evidence type="ECO:0000313" key="2">
    <source>
        <dbReference type="EMBL" id="KAG6369605.1"/>
    </source>
</evidence>
<organism evidence="2 3">
    <name type="scientific">Boletus reticuloceps</name>
    <dbReference type="NCBI Taxonomy" id="495285"/>
    <lineage>
        <taxon>Eukaryota</taxon>
        <taxon>Fungi</taxon>
        <taxon>Dikarya</taxon>
        <taxon>Basidiomycota</taxon>
        <taxon>Agaricomycotina</taxon>
        <taxon>Agaricomycetes</taxon>
        <taxon>Agaricomycetidae</taxon>
        <taxon>Boletales</taxon>
        <taxon>Boletineae</taxon>
        <taxon>Boletaceae</taxon>
        <taxon>Boletoideae</taxon>
        <taxon>Boletus</taxon>
    </lineage>
</organism>
<reference evidence="2" key="1">
    <citation type="submission" date="2021-03" db="EMBL/GenBank/DDBJ databases">
        <title>Evolutionary innovations through gain and loss of genes in the ectomycorrhizal Boletales.</title>
        <authorList>
            <person name="Wu G."/>
            <person name="Miyauchi S."/>
            <person name="Morin E."/>
            <person name="Yang Z.-L."/>
            <person name="Xu J."/>
            <person name="Martin F.M."/>
        </authorList>
    </citation>
    <scope>NUCLEOTIDE SEQUENCE</scope>
    <source>
        <strain evidence="2">BR01</strain>
    </source>
</reference>
<evidence type="ECO:0000313" key="3">
    <source>
        <dbReference type="Proteomes" id="UP000683000"/>
    </source>
</evidence>
<keyword evidence="3" id="KW-1185">Reference proteome</keyword>
<dbReference type="EMBL" id="JAGFBS010000104">
    <property type="protein sequence ID" value="KAG6369138.1"/>
    <property type="molecule type" value="Genomic_DNA"/>
</dbReference>
<dbReference type="Proteomes" id="UP000683000">
    <property type="component" value="Unassembled WGS sequence"/>
</dbReference>
<proteinExistence type="predicted"/>
<gene>
    <name evidence="2" type="ORF">JVT61DRAFT_14226</name>
    <name evidence="1" type="ORF">JVT61DRAFT_1444</name>
</gene>
<dbReference type="EMBL" id="JAGFBS010000073">
    <property type="protein sequence ID" value="KAG6369605.1"/>
    <property type="molecule type" value="Genomic_DNA"/>
</dbReference>
<evidence type="ECO:0000313" key="1">
    <source>
        <dbReference type="EMBL" id="KAG6369138.1"/>
    </source>
</evidence>
<accession>A0A8I3A464</accession>